<keyword evidence="7" id="KW-0625">Polysaccharide transport</keyword>
<dbReference type="PROSITE" id="PS51012">
    <property type="entry name" value="ABC_TM2"/>
    <property type="match status" value="1"/>
</dbReference>
<sequence length="267" mass="30362">MKIINHLVNPFLSIIKHYSLLKNSIVSELAKRHAGSVIGVFWFILYPLLLFFIYSTLYILIFRVKPTDMSTNTYVIYIMSGLLPFLGFSDGLTAGTTSLSSKKSLLLNTVYPSEYIPLQAVVVNCMTLFVGVLLLIIANLLCLRTINLSILVLPALIILQIMFTTGIVWVLSILNLVLKDIQQSLSFVTMLLMIVSPIAYTPAMVPKTLKLIIYLNPFSYYVWSYQDLFVKGVISYNFLIATFISLFCFSLGHYFYDKTKKVFYEFA</sequence>
<keyword evidence="12" id="KW-1185">Reference proteome</keyword>
<dbReference type="Proteomes" id="UP000054608">
    <property type="component" value="Unassembled WGS sequence"/>
</dbReference>
<organism evidence="11 12">
    <name type="scientific">Legionella rubrilucens</name>
    <dbReference type="NCBI Taxonomy" id="458"/>
    <lineage>
        <taxon>Bacteria</taxon>
        <taxon>Pseudomonadati</taxon>
        <taxon>Pseudomonadota</taxon>
        <taxon>Gammaproteobacteria</taxon>
        <taxon>Legionellales</taxon>
        <taxon>Legionellaceae</taxon>
        <taxon>Legionella</taxon>
    </lineage>
</organism>
<keyword evidence="3 9" id="KW-0813">Transport</keyword>
<proteinExistence type="inferred from homology"/>
<dbReference type="PANTHER" id="PTHR30413">
    <property type="entry name" value="INNER MEMBRANE TRANSPORT PERMEASE"/>
    <property type="match status" value="1"/>
</dbReference>
<evidence type="ECO:0000256" key="9">
    <source>
        <dbReference type="RuleBase" id="RU361157"/>
    </source>
</evidence>
<evidence type="ECO:0000256" key="4">
    <source>
        <dbReference type="ARBA" id="ARBA00022475"/>
    </source>
</evidence>
<evidence type="ECO:0000256" key="6">
    <source>
        <dbReference type="ARBA" id="ARBA00022989"/>
    </source>
</evidence>
<reference evidence="11 12" key="1">
    <citation type="submission" date="2015-11" db="EMBL/GenBank/DDBJ databases">
        <title>Genomic analysis of 38 Legionella species identifies large and diverse effector repertoires.</title>
        <authorList>
            <person name="Burstein D."/>
            <person name="Amaro F."/>
            <person name="Zusman T."/>
            <person name="Lifshitz Z."/>
            <person name="Cohen O."/>
            <person name="Gilbert J.A."/>
            <person name="Pupko T."/>
            <person name="Shuman H.A."/>
            <person name="Segal G."/>
        </authorList>
    </citation>
    <scope>NUCLEOTIDE SEQUENCE [LARGE SCALE GENOMIC DNA]</scope>
    <source>
        <strain evidence="11 12">WA-270A-C2</strain>
    </source>
</reference>
<dbReference type="PATRIC" id="fig|458.5.peg.655"/>
<dbReference type="GO" id="GO:0005886">
    <property type="term" value="C:plasma membrane"/>
    <property type="evidence" value="ECO:0007669"/>
    <property type="project" value="UniProtKB-SubCell"/>
</dbReference>
<dbReference type="InterPro" id="IPR013525">
    <property type="entry name" value="ABC2_TM"/>
</dbReference>
<feature type="transmembrane region" description="Helical" evidence="9">
    <location>
        <begin position="184"/>
        <end position="201"/>
    </location>
</feature>
<keyword evidence="6 9" id="KW-1133">Transmembrane helix</keyword>
<keyword evidence="5 9" id="KW-0812">Transmembrane</keyword>
<comment type="similarity">
    <text evidence="2 9">Belongs to the ABC-2 integral membrane protein family.</text>
</comment>
<evidence type="ECO:0000256" key="7">
    <source>
        <dbReference type="ARBA" id="ARBA00023047"/>
    </source>
</evidence>
<keyword evidence="4 9" id="KW-1003">Cell membrane</keyword>
<dbReference type="AlphaFoldDB" id="A0A0W0XXX5"/>
<accession>A0A0W0XXX5</accession>
<evidence type="ECO:0000256" key="3">
    <source>
        <dbReference type="ARBA" id="ARBA00022448"/>
    </source>
</evidence>
<evidence type="ECO:0000259" key="10">
    <source>
        <dbReference type="PROSITE" id="PS51012"/>
    </source>
</evidence>
<comment type="subcellular location">
    <subcellularLocation>
        <location evidence="9">Cell inner membrane</location>
        <topology evidence="9">Multi-pass membrane protein</topology>
    </subcellularLocation>
    <subcellularLocation>
        <location evidence="1">Cell membrane</location>
        <topology evidence="1">Multi-pass membrane protein</topology>
    </subcellularLocation>
</comment>
<feature type="transmembrane region" description="Helical" evidence="9">
    <location>
        <begin position="40"/>
        <end position="62"/>
    </location>
</feature>
<feature type="transmembrane region" description="Helical" evidence="9">
    <location>
        <begin position="115"/>
        <end position="138"/>
    </location>
</feature>
<evidence type="ECO:0000256" key="8">
    <source>
        <dbReference type="ARBA" id="ARBA00023136"/>
    </source>
</evidence>
<dbReference type="InterPro" id="IPR047817">
    <property type="entry name" value="ABC2_TM_bact-type"/>
</dbReference>
<keyword evidence="8 9" id="KW-0472">Membrane</keyword>
<dbReference type="EMBL" id="LNYT01000006">
    <property type="protein sequence ID" value="KTD49532.1"/>
    <property type="molecule type" value="Genomic_DNA"/>
</dbReference>
<evidence type="ECO:0000313" key="12">
    <source>
        <dbReference type="Proteomes" id="UP000054608"/>
    </source>
</evidence>
<dbReference type="OrthoDB" id="9786910at2"/>
<evidence type="ECO:0000256" key="2">
    <source>
        <dbReference type="ARBA" id="ARBA00007783"/>
    </source>
</evidence>
<comment type="caution">
    <text evidence="11">The sequence shown here is derived from an EMBL/GenBank/DDBJ whole genome shotgun (WGS) entry which is preliminary data.</text>
</comment>
<dbReference type="GO" id="GO:0140359">
    <property type="term" value="F:ABC-type transporter activity"/>
    <property type="evidence" value="ECO:0007669"/>
    <property type="project" value="InterPro"/>
</dbReference>
<evidence type="ECO:0000256" key="5">
    <source>
        <dbReference type="ARBA" id="ARBA00022692"/>
    </source>
</evidence>
<dbReference type="PANTHER" id="PTHR30413:SF10">
    <property type="entry name" value="CAPSULE POLYSACCHARIDE EXPORT INNER-MEMBRANE PROTEIN CTRC"/>
    <property type="match status" value="1"/>
</dbReference>
<feature type="transmembrane region" description="Helical" evidence="9">
    <location>
        <begin position="238"/>
        <end position="256"/>
    </location>
</feature>
<feature type="transmembrane region" description="Helical" evidence="9">
    <location>
        <begin position="150"/>
        <end position="178"/>
    </location>
</feature>
<protein>
    <recommendedName>
        <fullName evidence="9">Transport permease protein</fullName>
    </recommendedName>
</protein>
<evidence type="ECO:0000313" key="11">
    <source>
        <dbReference type="EMBL" id="KTD49532.1"/>
    </source>
</evidence>
<dbReference type="GO" id="GO:0015920">
    <property type="term" value="P:lipopolysaccharide transport"/>
    <property type="evidence" value="ECO:0007669"/>
    <property type="project" value="TreeGrafter"/>
</dbReference>
<dbReference type="RefSeq" id="WP_058530750.1">
    <property type="nucleotide sequence ID" value="NZ_CAAAIN010000011.1"/>
</dbReference>
<feature type="domain" description="ABC transmembrane type-2" evidence="10">
    <location>
        <begin position="38"/>
        <end position="259"/>
    </location>
</feature>
<feature type="transmembrane region" description="Helical" evidence="9">
    <location>
        <begin position="74"/>
        <end position="95"/>
    </location>
</feature>
<dbReference type="Pfam" id="PF01061">
    <property type="entry name" value="ABC2_membrane"/>
    <property type="match status" value="1"/>
</dbReference>
<evidence type="ECO:0000256" key="1">
    <source>
        <dbReference type="ARBA" id="ARBA00004651"/>
    </source>
</evidence>
<dbReference type="GO" id="GO:0015774">
    <property type="term" value="P:polysaccharide transport"/>
    <property type="evidence" value="ECO:0007669"/>
    <property type="project" value="UniProtKB-KW"/>
</dbReference>
<dbReference type="STRING" id="458.Lrub_0631"/>
<name>A0A0W0XXX5_9GAMM</name>
<gene>
    <name evidence="11" type="primary">wzm</name>
    <name evidence="11" type="ORF">Lrub_0631</name>
</gene>
<keyword evidence="7" id="KW-0762">Sugar transport</keyword>